<evidence type="ECO:0000256" key="8">
    <source>
        <dbReference type="ARBA" id="ARBA00022705"/>
    </source>
</evidence>
<evidence type="ECO:0000313" key="17">
    <source>
        <dbReference type="Proteomes" id="UP000599009"/>
    </source>
</evidence>
<comment type="function">
    <text evidence="13">DNA polymerase involved in damage-induced mutagenesis and translesion synthesis (TLS). It is not the major replicative DNA polymerase.</text>
</comment>
<dbReference type="InterPro" id="IPR004805">
    <property type="entry name" value="DnaE2/DnaE/PolC"/>
</dbReference>
<dbReference type="EMBL" id="BMME01000001">
    <property type="protein sequence ID" value="GGK10620.1"/>
    <property type="molecule type" value="Genomic_DNA"/>
</dbReference>
<evidence type="ECO:0000256" key="13">
    <source>
        <dbReference type="HAMAP-Rule" id="MF_01902"/>
    </source>
</evidence>
<gene>
    <name evidence="13 16" type="primary">dnaE2</name>
    <name evidence="16" type="ORF">GCM10011394_20110</name>
</gene>
<name>A0ABQ2EG77_9GAMM</name>
<proteinExistence type="inferred from homology"/>
<dbReference type="Pfam" id="PF14579">
    <property type="entry name" value="HHH_6"/>
    <property type="match status" value="1"/>
</dbReference>
<comment type="caution">
    <text evidence="16">The sequence shown here is derived from an EMBL/GenBank/DDBJ whole genome shotgun (WGS) entry which is preliminary data.</text>
</comment>
<dbReference type="Pfam" id="PF17657">
    <property type="entry name" value="DNA_pol3_finger"/>
    <property type="match status" value="1"/>
</dbReference>
<keyword evidence="17" id="KW-1185">Reference proteome</keyword>
<dbReference type="Proteomes" id="UP000599009">
    <property type="component" value="Unassembled WGS sequence"/>
</dbReference>
<comment type="similarity">
    <text evidence="2 13">Belongs to the DNA polymerase type-C family. DnaE2 subfamily.</text>
</comment>
<evidence type="ECO:0000256" key="1">
    <source>
        <dbReference type="ARBA" id="ARBA00004496"/>
    </source>
</evidence>
<evidence type="ECO:0000256" key="2">
    <source>
        <dbReference type="ARBA" id="ARBA00007391"/>
    </source>
</evidence>
<comment type="subcellular location">
    <subcellularLocation>
        <location evidence="1 13">Cytoplasm</location>
    </subcellularLocation>
</comment>
<comment type="catalytic activity">
    <reaction evidence="12 13">
        <text>DNA(n) + a 2'-deoxyribonucleoside 5'-triphosphate = DNA(n+1) + diphosphate</text>
        <dbReference type="Rhea" id="RHEA:22508"/>
        <dbReference type="Rhea" id="RHEA-COMP:17339"/>
        <dbReference type="Rhea" id="RHEA-COMP:17340"/>
        <dbReference type="ChEBI" id="CHEBI:33019"/>
        <dbReference type="ChEBI" id="CHEBI:61560"/>
        <dbReference type="ChEBI" id="CHEBI:173112"/>
        <dbReference type="EC" id="2.7.7.7"/>
    </reaction>
</comment>
<evidence type="ECO:0000259" key="15">
    <source>
        <dbReference type="SMART" id="SM00481"/>
    </source>
</evidence>
<evidence type="ECO:0000256" key="5">
    <source>
        <dbReference type="ARBA" id="ARBA00022490"/>
    </source>
</evidence>
<dbReference type="Gene3D" id="3.20.20.140">
    <property type="entry name" value="Metal-dependent hydrolases"/>
    <property type="match status" value="1"/>
</dbReference>
<dbReference type="NCBIfam" id="TIGR00594">
    <property type="entry name" value="polc"/>
    <property type="match status" value="1"/>
</dbReference>
<dbReference type="CDD" id="cd04485">
    <property type="entry name" value="DnaE_OBF"/>
    <property type="match status" value="1"/>
</dbReference>
<dbReference type="InterPro" id="IPR004365">
    <property type="entry name" value="NA-bd_OB_tRNA"/>
</dbReference>
<evidence type="ECO:0000256" key="6">
    <source>
        <dbReference type="ARBA" id="ARBA00022679"/>
    </source>
</evidence>
<dbReference type="Pfam" id="PF01336">
    <property type="entry name" value="tRNA_anti-codon"/>
    <property type="match status" value="1"/>
</dbReference>
<keyword evidence="9 13" id="KW-0227">DNA damage</keyword>
<dbReference type="InterPro" id="IPR023073">
    <property type="entry name" value="DnaE2"/>
</dbReference>
<keyword evidence="6 13" id="KW-0808">Transferase</keyword>
<dbReference type="SMART" id="SM00481">
    <property type="entry name" value="POLIIIAc"/>
    <property type="match status" value="1"/>
</dbReference>
<dbReference type="InterPro" id="IPR011708">
    <property type="entry name" value="DNA_pol3_alpha_NTPase_dom"/>
</dbReference>
<dbReference type="Pfam" id="PF07733">
    <property type="entry name" value="DNA_pol3_alpha"/>
    <property type="match status" value="1"/>
</dbReference>
<evidence type="ECO:0000256" key="12">
    <source>
        <dbReference type="ARBA" id="ARBA00049244"/>
    </source>
</evidence>
<organism evidence="16 17">
    <name type="scientific">Luteimonas terricola</name>
    <dbReference type="NCBI Taxonomy" id="645597"/>
    <lineage>
        <taxon>Bacteria</taxon>
        <taxon>Pseudomonadati</taxon>
        <taxon>Pseudomonadota</taxon>
        <taxon>Gammaproteobacteria</taxon>
        <taxon>Lysobacterales</taxon>
        <taxon>Lysobacteraceae</taxon>
        <taxon>Luteimonas</taxon>
    </lineage>
</organism>
<dbReference type="InterPro" id="IPR016195">
    <property type="entry name" value="Pol/histidinol_Pase-like"/>
</dbReference>
<keyword evidence="5 13" id="KW-0963">Cytoplasm</keyword>
<keyword evidence="8 13" id="KW-0235">DNA replication</keyword>
<keyword evidence="7 13" id="KW-0548">Nucleotidyltransferase</keyword>
<dbReference type="InterPro" id="IPR040982">
    <property type="entry name" value="DNA_pol3_finger"/>
</dbReference>
<evidence type="ECO:0000256" key="9">
    <source>
        <dbReference type="ARBA" id="ARBA00022763"/>
    </source>
</evidence>
<dbReference type="NCBIfam" id="NF004225">
    <property type="entry name" value="PRK05672.1"/>
    <property type="match status" value="1"/>
</dbReference>
<dbReference type="RefSeq" id="WP_229659157.1">
    <property type="nucleotide sequence ID" value="NZ_BMME01000001.1"/>
</dbReference>
<accession>A0ABQ2EG77</accession>
<protein>
    <recommendedName>
        <fullName evidence="4 13">Error-prone DNA polymerase</fullName>
        <ecNumber evidence="3 13">2.7.7.7</ecNumber>
    </recommendedName>
</protein>
<reference evidence="17" key="1">
    <citation type="journal article" date="2019" name="Int. J. Syst. Evol. Microbiol.">
        <title>The Global Catalogue of Microorganisms (GCM) 10K type strain sequencing project: providing services to taxonomists for standard genome sequencing and annotation.</title>
        <authorList>
            <consortium name="The Broad Institute Genomics Platform"/>
            <consortium name="The Broad Institute Genome Sequencing Center for Infectious Disease"/>
            <person name="Wu L."/>
            <person name="Ma J."/>
        </authorList>
    </citation>
    <scope>NUCLEOTIDE SEQUENCE [LARGE SCALE GENOMIC DNA]</scope>
    <source>
        <strain evidence="17">CGMCC 1.8985</strain>
    </source>
</reference>
<evidence type="ECO:0000256" key="3">
    <source>
        <dbReference type="ARBA" id="ARBA00012417"/>
    </source>
</evidence>
<dbReference type="HAMAP" id="MF_01902">
    <property type="entry name" value="DNApol_error_prone"/>
    <property type="match status" value="1"/>
</dbReference>
<dbReference type="InterPro" id="IPR029460">
    <property type="entry name" value="DNAPol_HHH"/>
</dbReference>
<sequence>MSHDDDYGLPPGVAPDTPGARAPRIVRMQQQMALGLRRATGVGMGAANDAFAAVAGSTGKGRQSELFGGGDRGRGPAHDAAPAYAELHCLSDFTFLRGAASAEELFMRAAQCGYEALAITDECSLSGIVRAHEAAKITGVKLIVGAGFRLDDGLRLVLLVENAAGYAQLCRLITTARRAAAKGEYRLSRADVEALCGSGYSRDKSTITADGSPIAAVAAPTEATASGLFAEAAECGLFALWLPGVEPDAGEGAWLRSVFGDRAYLAVELHREQDDDARLRRLLALAANLGLTPLASGDVHMATRRQRVLQDTVTAIRHGLALAEAGAHLFRNGERHLRTRRALGNIHPHGLLANAVELAGRCNFSMSEVKYTYPAELVPEGETPASRLRNLTEAGMRNRWPEGTPPKTVQQIEDELALIAELEYEAFFLTVEDIVRFARSRGILCQGRGSSANSAVCYALGITAVNPVESRLLMARFLSKERKEPPDIDVDFEHERREEVMQYVYGKYGRERAALAATVIRYRGKSAVRDVAKAFGLPPDQVALLAGCFGWGNGETPMELRLRDAGFDIDNPLVARILGVTAMLRGKPRHLSQHVGGFVISDAPLWQMVPVENAAMDDRTIIQWEKDDLESLGLLKVDCLALGMLTCIRKALDLVRVHRGRDLELATIPAEDTPTYDMIQLADTVGVFQIESRAQMAMLPRLKPKTFYDLVVEVAIVRPGPIQGDMVHPYLRRRMQQEAVTYPSPGIEEILGPTLGVPLFQEQVMELVIHAGYTPEEADHLRRSMAAWRHGGDMEPHRQRIRELMEKKNYASEFIDQIFEQIKGFGSYGFPQSHAASFAKLVYASCWLKRHEPAAFACALLNSQPMGFYSPSQIVQDARRGKAARPGVEVLAVDVMCSDWDCTLEGNPHPAIRLGLRQINGLSKAAGDAIPAARAQRPFRDIPDLCRRASLDEKARSALAEAGALQALAGHRHDARWTVAGIERQRPLLPGSPDEDAVALPAPGAGEDVLSDYRALGLSLRQHPLALLRDQLRVRRLLSSHELRGRRHGSHVAVAGLVTQRQRPQTASGTIFVTLEDEAGMVNVIVWPRVAERRRKALLGSTLLVVRGRWERVDGVEHLVAGDLEDLSPLLGGLRTESRDFH</sequence>
<dbReference type="PANTHER" id="PTHR32294">
    <property type="entry name" value="DNA POLYMERASE III SUBUNIT ALPHA"/>
    <property type="match status" value="1"/>
</dbReference>
<dbReference type="InterPro" id="IPR003141">
    <property type="entry name" value="Pol/His_phosphatase_N"/>
</dbReference>
<evidence type="ECO:0000256" key="7">
    <source>
        <dbReference type="ARBA" id="ARBA00022695"/>
    </source>
</evidence>
<dbReference type="EC" id="2.7.7.7" evidence="3 13"/>
<evidence type="ECO:0000256" key="10">
    <source>
        <dbReference type="ARBA" id="ARBA00022932"/>
    </source>
</evidence>
<dbReference type="CDD" id="cd07434">
    <property type="entry name" value="PHP_PolIIIA_DnaE2"/>
    <property type="match status" value="1"/>
</dbReference>
<dbReference type="SUPFAM" id="SSF89550">
    <property type="entry name" value="PHP domain-like"/>
    <property type="match status" value="1"/>
</dbReference>
<keyword evidence="10 13" id="KW-0239">DNA-directed DNA polymerase</keyword>
<dbReference type="InterPro" id="IPR004013">
    <property type="entry name" value="PHP_dom"/>
</dbReference>
<evidence type="ECO:0000256" key="4">
    <source>
        <dbReference type="ARBA" id="ARBA00017273"/>
    </source>
</evidence>
<evidence type="ECO:0000256" key="11">
    <source>
        <dbReference type="ARBA" id="ARBA00023204"/>
    </source>
</evidence>
<dbReference type="Pfam" id="PF02811">
    <property type="entry name" value="PHP"/>
    <property type="match status" value="1"/>
</dbReference>
<evidence type="ECO:0000313" key="16">
    <source>
        <dbReference type="EMBL" id="GGK10620.1"/>
    </source>
</evidence>
<dbReference type="PANTHER" id="PTHR32294:SF4">
    <property type="entry name" value="ERROR-PRONE DNA POLYMERASE"/>
    <property type="match status" value="1"/>
</dbReference>
<dbReference type="Gene3D" id="1.10.150.870">
    <property type="match status" value="1"/>
</dbReference>
<keyword evidence="11 13" id="KW-0234">DNA repair</keyword>
<evidence type="ECO:0000256" key="14">
    <source>
        <dbReference type="SAM" id="MobiDB-lite"/>
    </source>
</evidence>
<feature type="domain" description="Polymerase/histidinol phosphatase N-terminal" evidence="15">
    <location>
        <begin position="85"/>
        <end position="152"/>
    </location>
</feature>
<feature type="region of interest" description="Disordered" evidence="14">
    <location>
        <begin position="1"/>
        <end position="22"/>
    </location>
</feature>